<dbReference type="GO" id="GO:0005634">
    <property type="term" value="C:nucleus"/>
    <property type="evidence" value="ECO:0007669"/>
    <property type="project" value="UniProtKB-SubCell"/>
</dbReference>
<dbReference type="Pfam" id="PF05920">
    <property type="entry name" value="Homeobox_KN"/>
    <property type="match status" value="1"/>
</dbReference>
<feature type="domain" description="Homeobox" evidence="7">
    <location>
        <begin position="1"/>
        <end position="27"/>
    </location>
</feature>
<evidence type="ECO:0000256" key="4">
    <source>
        <dbReference type="ARBA" id="ARBA00023242"/>
    </source>
</evidence>
<evidence type="ECO:0000256" key="2">
    <source>
        <dbReference type="ARBA" id="ARBA00023125"/>
    </source>
</evidence>
<dbReference type="GO" id="GO:0006355">
    <property type="term" value="P:regulation of DNA-templated transcription"/>
    <property type="evidence" value="ECO:0007669"/>
    <property type="project" value="InterPro"/>
</dbReference>
<dbReference type="PANTHER" id="PTHR11850">
    <property type="entry name" value="HOMEOBOX PROTEIN TRANSCRIPTION FACTORS"/>
    <property type="match status" value="1"/>
</dbReference>
<evidence type="ECO:0000256" key="5">
    <source>
        <dbReference type="PROSITE-ProRule" id="PRU00108"/>
    </source>
</evidence>
<evidence type="ECO:0000259" key="7">
    <source>
        <dbReference type="PROSITE" id="PS50071"/>
    </source>
</evidence>
<dbReference type="InterPro" id="IPR001356">
    <property type="entry name" value="HD"/>
</dbReference>
<dbReference type="SUPFAM" id="SSF46689">
    <property type="entry name" value="Homeodomain-like"/>
    <property type="match status" value="1"/>
</dbReference>
<dbReference type="InterPro" id="IPR009057">
    <property type="entry name" value="Homeodomain-like_sf"/>
</dbReference>
<feature type="region of interest" description="Disordered" evidence="6">
    <location>
        <begin position="53"/>
        <end position="74"/>
    </location>
</feature>
<evidence type="ECO:0000256" key="3">
    <source>
        <dbReference type="ARBA" id="ARBA00023155"/>
    </source>
</evidence>
<dbReference type="EMBL" id="BT148129">
    <property type="protein sequence ID" value="AFK47923.1"/>
    <property type="molecule type" value="mRNA"/>
</dbReference>
<dbReference type="GO" id="GO:0003677">
    <property type="term" value="F:DNA binding"/>
    <property type="evidence" value="ECO:0007669"/>
    <property type="project" value="UniProtKB-UniRule"/>
</dbReference>
<dbReference type="CDD" id="cd00086">
    <property type="entry name" value="homeodomain"/>
    <property type="match status" value="1"/>
</dbReference>
<dbReference type="AlphaFoldDB" id="I3T5Y1"/>
<comment type="subcellular location">
    <subcellularLocation>
        <location evidence="1 5">Nucleus</location>
    </subcellularLocation>
</comment>
<organism evidence="8">
    <name type="scientific">Lotus japonicus</name>
    <name type="common">Lotus corniculatus var. japonicus</name>
    <dbReference type="NCBI Taxonomy" id="34305"/>
    <lineage>
        <taxon>Eukaryota</taxon>
        <taxon>Viridiplantae</taxon>
        <taxon>Streptophyta</taxon>
        <taxon>Embryophyta</taxon>
        <taxon>Tracheophyta</taxon>
        <taxon>Spermatophyta</taxon>
        <taxon>Magnoliopsida</taxon>
        <taxon>eudicotyledons</taxon>
        <taxon>Gunneridae</taxon>
        <taxon>Pentapetalae</taxon>
        <taxon>rosids</taxon>
        <taxon>fabids</taxon>
        <taxon>Fabales</taxon>
        <taxon>Fabaceae</taxon>
        <taxon>Papilionoideae</taxon>
        <taxon>50 kb inversion clade</taxon>
        <taxon>NPAAA clade</taxon>
        <taxon>Hologalegina</taxon>
        <taxon>robinioid clade</taxon>
        <taxon>Loteae</taxon>
        <taxon>Lotus</taxon>
    </lineage>
</organism>
<proteinExistence type="evidence at transcript level"/>
<feature type="compositionally biased region" description="Basic and acidic residues" evidence="6">
    <location>
        <begin position="53"/>
        <end position="69"/>
    </location>
</feature>
<name>I3T5Y1_LOTJA</name>
<keyword evidence="3 5" id="KW-0371">Homeobox</keyword>
<dbReference type="PROSITE" id="PS50071">
    <property type="entry name" value="HOMEOBOX_2"/>
    <property type="match status" value="1"/>
</dbReference>
<reference evidence="8" key="1">
    <citation type="submission" date="2012-05" db="EMBL/GenBank/DDBJ databases">
        <authorList>
            <person name="Krishnakumar V."/>
            <person name="Cheung F."/>
            <person name="Xiao Y."/>
            <person name="Chan A."/>
            <person name="Moskal W.A."/>
            <person name="Town C.D."/>
        </authorList>
    </citation>
    <scope>NUCLEOTIDE SEQUENCE</scope>
</reference>
<protein>
    <recommendedName>
        <fullName evidence="7">Homeobox domain-containing protein</fullName>
    </recommendedName>
</protein>
<keyword evidence="4 5" id="KW-0539">Nucleus</keyword>
<evidence type="ECO:0000313" key="8">
    <source>
        <dbReference type="EMBL" id="AFK47923.1"/>
    </source>
</evidence>
<dbReference type="InterPro" id="IPR008422">
    <property type="entry name" value="KN_HD"/>
</dbReference>
<evidence type="ECO:0000256" key="6">
    <source>
        <dbReference type="SAM" id="MobiDB-lite"/>
    </source>
</evidence>
<keyword evidence="2 5" id="KW-0238">DNA-binding</keyword>
<dbReference type="InterPro" id="IPR050224">
    <property type="entry name" value="TALE_homeobox"/>
</dbReference>
<dbReference type="Gene3D" id="1.10.10.60">
    <property type="entry name" value="Homeodomain-like"/>
    <property type="match status" value="1"/>
</dbReference>
<sequence>MLARQTGLTRNQVANWFINARVRLWKPMVEEIYKEEIGDSEIMKCNLSSENTLKGKRDGVQESNNKWEESQDNSIAVDNNSIQLEHASSNTEENVMDSETRKLQGNQRFSLYSMSQMDSTPATTYDDDISLALELRNCESDGFGIVDDAMHKRRNQTLASSLETDLLDYHFTDSGKQQHSRFSNPHLMHEFVV</sequence>
<evidence type="ECO:0000256" key="1">
    <source>
        <dbReference type="ARBA" id="ARBA00004123"/>
    </source>
</evidence>
<feature type="DNA-binding region" description="Homeobox" evidence="5">
    <location>
        <begin position="3"/>
        <end position="28"/>
    </location>
</feature>
<accession>I3T5Y1</accession>